<dbReference type="PANTHER" id="PTHR30269:SF0">
    <property type="entry name" value="MEMBRANE TRANSPORTER PROTEIN YFCA-RELATED"/>
    <property type="match status" value="1"/>
</dbReference>
<protein>
    <recommendedName>
        <fullName evidence="8">Probable membrane transporter protein</fullName>
    </recommendedName>
</protein>
<dbReference type="AlphaFoldDB" id="A0A7V8NNE5"/>
<accession>A0A7V8NNE5</accession>
<evidence type="ECO:0000256" key="6">
    <source>
        <dbReference type="ARBA" id="ARBA00022989"/>
    </source>
</evidence>
<evidence type="ECO:0000313" key="9">
    <source>
        <dbReference type="EMBL" id="MBA0084532.1"/>
    </source>
</evidence>
<organism evidence="9 10">
    <name type="scientific">Candidatus Acidiferrum panamense</name>
    <dbReference type="NCBI Taxonomy" id="2741543"/>
    <lineage>
        <taxon>Bacteria</taxon>
        <taxon>Pseudomonadati</taxon>
        <taxon>Acidobacteriota</taxon>
        <taxon>Terriglobia</taxon>
        <taxon>Candidatus Acidiferrales</taxon>
        <taxon>Candidatus Acidiferrum</taxon>
    </lineage>
</organism>
<evidence type="ECO:0000256" key="4">
    <source>
        <dbReference type="ARBA" id="ARBA00022475"/>
    </source>
</evidence>
<reference evidence="9" key="1">
    <citation type="submission" date="2020-06" db="EMBL/GenBank/DDBJ databases">
        <title>Legume-microbial interactions unlock mineral nutrients during tropical forest succession.</title>
        <authorList>
            <person name="Epihov D.Z."/>
        </authorList>
    </citation>
    <scope>NUCLEOTIDE SEQUENCE [LARGE SCALE GENOMIC DNA]</scope>
    <source>
        <strain evidence="9">Pan2503</strain>
    </source>
</reference>
<feature type="transmembrane region" description="Helical" evidence="8">
    <location>
        <begin position="37"/>
        <end position="56"/>
    </location>
</feature>
<comment type="subcellular location">
    <subcellularLocation>
        <location evidence="1 8">Cell membrane</location>
        <topology evidence="1 8">Multi-pass membrane protein</topology>
    </subcellularLocation>
</comment>
<keyword evidence="4 8" id="KW-1003">Cell membrane</keyword>
<keyword evidence="7 8" id="KW-0472">Membrane</keyword>
<dbReference type="InterPro" id="IPR052017">
    <property type="entry name" value="TSUP"/>
</dbReference>
<keyword evidence="3" id="KW-0813">Transport</keyword>
<feature type="non-terminal residue" evidence="9">
    <location>
        <position position="99"/>
    </location>
</feature>
<comment type="caution">
    <text evidence="9">The sequence shown here is derived from an EMBL/GenBank/DDBJ whole genome shotgun (WGS) entry which is preliminary data.</text>
</comment>
<evidence type="ECO:0000256" key="1">
    <source>
        <dbReference type="ARBA" id="ARBA00004651"/>
    </source>
</evidence>
<proteinExistence type="inferred from homology"/>
<evidence type="ECO:0000313" key="10">
    <source>
        <dbReference type="Proteomes" id="UP000567293"/>
    </source>
</evidence>
<dbReference type="EMBL" id="JACDQQ010000596">
    <property type="protein sequence ID" value="MBA0084532.1"/>
    <property type="molecule type" value="Genomic_DNA"/>
</dbReference>
<name>A0A7V8NNE5_9BACT</name>
<comment type="similarity">
    <text evidence="2 8">Belongs to the 4-toluene sulfonate uptake permease (TSUP) (TC 2.A.102) family.</text>
</comment>
<dbReference type="GO" id="GO:0005886">
    <property type="term" value="C:plasma membrane"/>
    <property type="evidence" value="ECO:0007669"/>
    <property type="project" value="UniProtKB-SubCell"/>
</dbReference>
<keyword evidence="5 8" id="KW-0812">Transmembrane</keyword>
<sequence>MPALDLLHASVAFAAAFLAGLINSVAGGGTLLTFPTLIWLGLNSVTANATSTVAVWPGTLASCWGYRRELRTAEGRLLWLLVPSVIGGLAGAWLLRFTP</sequence>
<gene>
    <name evidence="9" type="ORF">HRJ53_06020</name>
</gene>
<evidence type="ECO:0000256" key="2">
    <source>
        <dbReference type="ARBA" id="ARBA00009142"/>
    </source>
</evidence>
<keyword evidence="6 8" id="KW-1133">Transmembrane helix</keyword>
<keyword evidence="10" id="KW-1185">Reference proteome</keyword>
<evidence type="ECO:0000256" key="5">
    <source>
        <dbReference type="ARBA" id="ARBA00022692"/>
    </source>
</evidence>
<evidence type="ECO:0000256" key="3">
    <source>
        <dbReference type="ARBA" id="ARBA00022448"/>
    </source>
</evidence>
<feature type="transmembrane region" description="Helical" evidence="8">
    <location>
        <begin position="77"/>
        <end position="95"/>
    </location>
</feature>
<dbReference type="PANTHER" id="PTHR30269">
    <property type="entry name" value="TRANSMEMBRANE PROTEIN YFCA"/>
    <property type="match status" value="1"/>
</dbReference>
<dbReference type="Pfam" id="PF01925">
    <property type="entry name" value="TauE"/>
    <property type="match status" value="1"/>
</dbReference>
<evidence type="ECO:0000256" key="8">
    <source>
        <dbReference type="RuleBase" id="RU363041"/>
    </source>
</evidence>
<dbReference type="Proteomes" id="UP000567293">
    <property type="component" value="Unassembled WGS sequence"/>
</dbReference>
<evidence type="ECO:0000256" key="7">
    <source>
        <dbReference type="ARBA" id="ARBA00023136"/>
    </source>
</evidence>
<dbReference type="InterPro" id="IPR002781">
    <property type="entry name" value="TM_pro_TauE-like"/>
</dbReference>